<reference evidence="1" key="1">
    <citation type="journal article" date="2023" name="G3 (Bethesda)">
        <title>A reference genome for the long-term kleptoplast-retaining sea slug Elysia crispata morphotype clarki.</title>
        <authorList>
            <person name="Eastman K.E."/>
            <person name="Pendleton A.L."/>
            <person name="Shaikh M.A."/>
            <person name="Suttiyut T."/>
            <person name="Ogas R."/>
            <person name="Tomko P."/>
            <person name="Gavelis G."/>
            <person name="Widhalm J.R."/>
            <person name="Wisecaver J.H."/>
        </authorList>
    </citation>
    <scope>NUCLEOTIDE SEQUENCE</scope>
    <source>
        <strain evidence="1">ECLA1</strain>
    </source>
</reference>
<keyword evidence="2" id="KW-1185">Reference proteome</keyword>
<proteinExistence type="predicted"/>
<name>A0AAE0YD07_9GAST</name>
<accession>A0AAE0YD07</accession>
<protein>
    <submittedName>
        <fullName evidence="1">Uncharacterized protein</fullName>
    </submittedName>
</protein>
<organism evidence="1 2">
    <name type="scientific">Elysia crispata</name>
    <name type="common">lettuce slug</name>
    <dbReference type="NCBI Taxonomy" id="231223"/>
    <lineage>
        <taxon>Eukaryota</taxon>
        <taxon>Metazoa</taxon>
        <taxon>Spiralia</taxon>
        <taxon>Lophotrochozoa</taxon>
        <taxon>Mollusca</taxon>
        <taxon>Gastropoda</taxon>
        <taxon>Heterobranchia</taxon>
        <taxon>Euthyneura</taxon>
        <taxon>Panpulmonata</taxon>
        <taxon>Sacoglossa</taxon>
        <taxon>Placobranchoidea</taxon>
        <taxon>Plakobranchidae</taxon>
        <taxon>Elysia</taxon>
    </lineage>
</organism>
<sequence>MTFETAGITTAVIPHGLPRLLGCFLHASDLSALDQWSSKVHHSWGSTPCGAFSALAIAAKSNGKTAVIELPAASCSGRRCPRASQLLGKPNHCYAQQTGQQRGSVYRKQLLTRSKLKIDVLLQMCTALSI</sequence>
<gene>
    <name evidence="1" type="ORF">RRG08_034425</name>
</gene>
<evidence type="ECO:0000313" key="2">
    <source>
        <dbReference type="Proteomes" id="UP001283361"/>
    </source>
</evidence>
<dbReference type="AlphaFoldDB" id="A0AAE0YD07"/>
<evidence type="ECO:0000313" key="1">
    <source>
        <dbReference type="EMBL" id="KAK3741380.1"/>
    </source>
</evidence>
<dbReference type="Proteomes" id="UP001283361">
    <property type="component" value="Unassembled WGS sequence"/>
</dbReference>
<dbReference type="EMBL" id="JAWDGP010006429">
    <property type="protein sequence ID" value="KAK3741380.1"/>
    <property type="molecule type" value="Genomic_DNA"/>
</dbReference>
<comment type="caution">
    <text evidence="1">The sequence shown here is derived from an EMBL/GenBank/DDBJ whole genome shotgun (WGS) entry which is preliminary data.</text>
</comment>